<feature type="region of interest" description="Disordered" evidence="1">
    <location>
        <begin position="33"/>
        <end position="58"/>
    </location>
</feature>
<comment type="caution">
    <text evidence="3">The sequence shown here is derived from an EMBL/GenBank/DDBJ whole genome shotgun (WGS) entry which is preliminary data.</text>
</comment>
<evidence type="ECO:0000313" key="3">
    <source>
        <dbReference type="EMBL" id="OGG45112.1"/>
    </source>
</evidence>
<dbReference type="InterPro" id="IPR012334">
    <property type="entry name" value="Pectin_lyas_fold"/>
</dbReference>
<dbReference type="AlphaFoldDB" id="A0A1F6C7T0"/>
<sequence>MMLQSVTLQASLLAVGLLLIVGMALAETGAFRTRSGRGTHPIPQGYGPRGPVGPSDTEVTVESPAATVDGAGRRGAPYQAFPPDDSGAFVKALEEASGKGGGVVYIPPGTYRIDEIVSVPANITLHGAGRATHLYTTRLDGHGGFVTAGNNVRFTLFRLQGPSTVRMVQNMAKGIHVTDGFVGCQIDHLELSGFGYFAVGVTQNAEATVEYVYDHHNTQNGYGYGVMVVTGGRVLVTDSEFEQNRHAIASNSAGTSYKCLYCYIHGDDETYQVGGLDTHAGMSGEVEIAHNLLENLRTGLSLSDGSGKIHHNLVRDVHRFCNIREGTHNGKVIPGAEAHDMVFEHNHLENVAIPFDIRAGRRIVIDGETVRE</sequence>
<evidence type="ECO:0000259" key="2">
    <source>
        <dbReference type="Pfam" id="PF12708"/>
    </source>
</evidence>
<accession>A0A1F6C7T0</accession>
<proteinExistence type="predicted"/>
<reference evidence="3 4" key="1">
    <citation type="journal article" date="2016" name="Nat. Commun.">
        <title>Thousands of microbial genomes shed light on interconnected biogeochemical processes in an aquifer system.</title>
        <authorList>
            <person name="Anantharaman K."/>
            <person name="Brown C.T."/>
            <person name="Hug L.A."/>
            <person name="Sharon I."/>
            <person name="Castelle C.J."/>
            <person name="Probst A.J."/>
            <person name="Thomas B.C."/>
            <person name="Singh A."/>
            <person name="Wilkins M.J."/>
            <person name="Karaoz U."/>
            <person name="Brodie E.L."/>
            <person name="Williams K.H."/>
            <person name="Hubbard S.S."/>
            <person name="Banfield J.F."/>
        </authorList>
    </citation>
    <scope>NUCLEOTIDE SEQUENCE [LARGE SCALE GENOMIC DNA]</scope>
    <source>
        <strain evidence="4">RIFCSPLOWO2_12_FULL_64_10</strain>
    </source>
</reference>
<evidence type="ECO:0000256" key="1">
    <source>
        <dbReference type="SAM" id="MobiDB-lite"/>
    </source>
</evidence>
<organism evidence="3 4">
    <name type="scientific">Handelsmanbacteria sp. (strain RIFCSPLOWO2_12_FULL_64_10)</name>
    <dbReference type="NCBI Taxonomy" id="1817868"/>
    <lineage>
        <taxon>Bacteria</taxon>
        <taxon>Candidatus Handelsmaniibacteriota</taxon>
    </lineage>
</organism>
<dbReference type="Pfam" id="PF12708">
    <property type="entry name" value="Pect-lyase_RHGA_epim"/>
    <property type="match status" value="1"/>
</dbReference>
<dbReference type="InterPro" id="IPR024535">
    <property type="entry name" value="RHGA/B-epi-like_pectate_lyase"/>
</dbReference>
<evidence type="ECO:0000313" key="4">
    <source>
        <dbReference type="Proteomes" id="UP000178606"/>
    </source>
</evidence>
<dbReference type="EMBL" id="MFKF01000386">
    <property type="protein sequence ID" value="OGG45112.1"/>
    <property type="molecule type" value="Genomic_DNA"/>
</dbReference>
<dbReference type="InterPro" id="IPR011050">
    <property type="entry name" value="Pectin_lyase_fold/virulence"/>
</dbReference>
<feature type="domain" description="Rhamnogalacturonase A/B/Epimerase-like pectate lyase" evidence="2">
    <location>
        <begin position="84"/>
        <end position="251"/>
    </location>
</feature>
<name>A0A1F6C7T0_HANXR</name>
<dbReference type="Proteomes" id="UP000178606">
    <property type="component" value="Unassembled WGS sequence"/>
</dbReference>
<gene>
    <name evidence="3" type="ORF">A3F84_11845</name>
</gene>
<dbReference type="Gene3D" id="2.160.20.10">
    <property type="entry name" value="Single-stranded right-handed beta-helix, Pectin lyase-like"/>
    <property type="match status" value="1"/>
</dbReference>
<protein>
    <recommendedName>
        <fullName evidence="2">Rhamnogalacturonase A/B/Epimerase-like pectate lyase domain-containing protein</fullName>
    </recommendedName>
</protein>
<dbReference type="SUPFAM" id="SSF51126">
    <property type="entry name" value="Pectin lyase-like"/>
    <property type="match status" value="1"/>
</dbReference>